<dbReference type="RefSeq" id="WP_202658840.1">
    <property type="nucleotide sequence ID" value="NZ_JAESVP010000003.1"/>
</dbReference>
<organism evidence="1 2">
    <name type="scientific">Fuscibacter oryzae</name>
    <dbReference type="NCBI Taxonomy" id="2803939"/>
    <lineage>
        <taxon>Bacteria</taxon>
        <taxon>Pseudomonadati</taxon>
        <taxon>Pseudomonadota</taxon>
        <taxon>Alphaproteobacteria</taxon>
        <taxon>Rhodobacterales</taxon>
        <taxon>Paracoccaceae</taxon>
        <taxon>Fuscibacter</taxon>
    </lineage>
</organism>
<reference evidence="1" key="1">
    <citation type="submission" date="2021-01" db="EMBL/GenBank/DDBJ databases">
        <title>Genome seq and assembly of Tabrizicola sp. KVB23.</title>
        <authorList>
            <person name="Chhetri G."/>
        </authorList>
    </citation>
    <scope>NUCLEOTIDE SEQUENCE</scope>
    <source>
        <strain evidence="1">KVB23</strain>
    </source>
</reference>
<sequence length="98" mass="10813">MIRSTGTYTSPKASQYLQQLCKHFAHKTEVSFDTHQGQIALRTGPVSLATTTDQLIATVTAPDAEALPQAQHEIDKHLAIFAHREGFETLAWQNPVQA</sequence>
<proteinExistence type="predicted"/>
<protein>
    <submittedName>
        <fullName evidence="1">DUF2218 domain-containing protein</fullName>
    </submittedName>
</protein>
<evidence type="ECO:0000313" key="2">
    <source>
        <dbReference type="Proteomes" id="UP000619033"/>
    </source>
</evidence>
<keyword evidence="2" id="KW-1185">Reference proteome</keyword>
<dbReference type="Gene3D" id="3.30.310.50">
    <property type="entry name" value="Alpha-D-phosphohexomutase, C-terminal domain"/>
    <property type="match status" value="1"/>
</dbReference>
<gene>
    <name evidence="1" type="ORF">JI744_06180</name>
</gene>
<comment type="caution">
    <text evidence="1">The sequence shown here is derived from an EMBL/GenBank/DDBJ whole genome shotgun (WGS) entry which is preliminary data.</text>
</comment>
<name>A0A8J7MNV9_9RHOB</name>
<dbReference type="Pfam" id="PF09981">
    <property type="entry name" value="DUF2218"/>
    <property type="match status" value="1"/>
</dbReference>
<dbReference type="EMBL" id="JAESVP010000003">
    <property type="protein sequence ID" value="MBL4927687.1"/>
    <property type="molecule type" value="Genomic_DNA"/>
</dbReference>
<dbReference type="InterPro" id="IPR014543">
    <property type="entry name" value="UCP028291"/>
</dbReference>
<accession>A0A8J7MNV9</accession>
<dbReference type="PIRSF" id="PIRSF028291">
    <property type="entry name" value="UCP028291"/>
    <property type="match status" value="1"/>
</dbReference>
<dbReference type="Proteomes" id="UP000619033">
    <property type="component" value="Unassembled WGS sequence"/>
</dbReference>
<evidence type="ECO:0000313" key="1">
    <source>
        <dbReference type="EMBL" id="MBL4927687.1"/>
    </source>
</evidence>
<dbReference type="AlphaFoldDB" id="A0A8J7MNV9"/>